<dbReference type="EMBL" id="CAXKWB010018253">
    <property type="protein sequence ID" value="CAL4120519.1"/>
    <property type="molecule type" value="Genomic_DNA"/>
</dbReference>
<dbReference type="SMART" id="SM00408">
    <property type="entry name" value="IGc2"/>
    <property type="match status" value="4"/>
</dbReference>
<dbReference type="PANTHER" id="PTHR23278">
    <property type="entry name" value="SIDESTEP PROTEIN"/>
    <property type="match status" value="1"/>
</dbReference>
<feature type="region of interest" description="Disordered" evidence="4">
    <location>
        <begin position="901"/>
        <end position="921"/>
    </location>
</feature>
<name>A0AAV2RCU7_MEGNR</name>
<dbReference type="SUPFAM" id="SSF48726">
    <property type="entry name" value="Immunoglobulin"/>
    <property type="match status" value="5"/>
</dbReference>
<dbReference type="InterPro" id="IPR003598">
    <property type="entry name" value="Ig_sub2"/>
</dbReference>
<evidence type="ECO:0000256" key="3">
    <source>
        <dbReference type="ARBA" id="ARBA00023157"/>
    </source>
</evidence>
<feature type="domain" description="Ig-like" evidence="6">
    <location>
        <begin position="188"/>
        <end position="286"/>
    </location>
</feature>
<feature type="domain" description="Ig-like" evidence="6">
    <location>
        <begin position="392"/>
        <end position="484"/>
    </location>
</feature>
<dbReference type="PROSITE" id="PS50835">
    <property type="entry name" value="IG_LIKE"/>
    <property type="match status" value="4"/>
</dbReference>
<comment type="subcellular location">
    <subcellularLocation>
        <location evidence="1">Membrane</location>
        <topology evidence="1">Single-pass membrane protein</topology>
    </subcellularLocation>
</comment>
<evidence type="ECO:0000259" key="6">
    <source>
        <dbReference type="PROSITE" id="PS50835"/>
    </source>
</evidence>
<comment type="caution">
    <text evidence="8">The sequence shown here is derived from an EMBL/GenBank/DDBJ whole genome shotgun (WGS) entry which is preliminary data.</text>
</comment>
<reference evidence="8 9" key="1">
    <citation type="submission" date="2024-05" db="EMBL/GenBank/DDBJ databases">
        <authorList>
            <person name="Wallberg A."/>
        </authorList>
    </citation>
    <scope>NUCLEOTIDE SEQUENCE [LARGE SCALE GENOMIC DNA]</scope>
</reference>
<gene>
    <name evidence="8" type="ORF">MNOR_LOCUS22063</name>
</gene>
<evidence type="ECO:0000259" key="7">
    <source>
        <dbReference type="PROSITE" id="PS50853"/>
    </source>
</evidence>
<keyword evidence="9" id="KW-1185">Reference proteome</keyword>
<accession>A0AAV2RCU7</accession>
<dbReference type="PANTHER" id="PTHR23278:SF19">
    <property type="entry name" value="OBSCURIN"/>
    <property type="match status" value="1"/>
</dbReference>
<feature type="domain" description="Fibronectin type-III" evidence="7">
    <location>
        <begin position="589"/>
        <end position="683"/>
    </location>
</feature>
<dbReference type="AlphaFoldDB" id="A0AAV2RCU7"/>
<evidence type="ECO:0000256" key="2">
    <source>
        <dbReference type="ARBA" id="ARBA00023136"/>
    </source>
</evidence>
<dbReference type="Pfam" id="PF13927">
    <property type="entry name" value="Ig_3"/>
    <property type="match status" value="2"/>
</dbReference>
<evidence type="ECO:0000313" key="9">
    <source>
        <dbReference type="Proteomes" id="UP001497623"/>
    </source>
</evidence>
<dbReference type="SMART" id="SM00409">
    <property type="entry name" value="IG"/>
    <property type="match status" value="4"/>
</dbReference>
<dbReference type="InterPro" id="IPR003961">
    <property type="entry name" value="FN3_dom"/>
</dbReference>
<proteinExistence type="predicted"/>
<evidence type="ECO:0000256" key="5">
    <source>
        <dbReference type="SAM" id="Phobius"/>
    </source>
</evidence>
<dbReference type="CDD" id="cd00063">
    <property type="entry name" value="FN3"/>
    <property type="match status" value="1"/>
</dbReference>
<feature type="transmembrane region" description="Helical" evidence="5">
    <location>
        <begin position="699"/>
        <end position="727"/>
    </location>
</feature>
<keyword evidence="3" id="KW-1015">Disulfide bond</keyword>
<feature type="domain" description="Ig-like" evidence="6">
    <location>
        <begin position="51"/>
        <end position="179"/>
    </location>
</feature>
<dbReference type="Proteomes" id="UP001497623">
    <property type="component" value="Unassembled WGS sequence"/>
</dbReference>
<feature type="domain" description="Ig-like" evidence="6">
    <location>
        <begin position="292"/>
        <end position="387"/>
    </location>
</feature>
<dbReference type="InterPro" id="IPR013162">
    <property type="entry name" value="CD80_C2-set"/>
</dbReference>
<dbReference type="GO" id="GO:0016020">
    <property type="term" value="C:membrane"/>
    <property type="evidence" value="ECO:0007669"/>
    <property type="project" value="UniProtKB-SubCell"/>
</dbReference>
<evidence type="ECO:0000313" key="8">
    <source>
        <dbReference type="EMBL" id="CAL4120519.1"/>
    </source>
</evidence>
<dbReference type="SUPFAM" id="SSF49265">
    <property type="entry name" value="Fibronectin type III"/>
    <property type="match status" value="1"/>
</dbReference>
<evidence type="ECO:0008006" key="10">
    <source>
        <dbReference type="Google" id="ProtNLM"/>
    </source>
</evidence>
<protein>
    <recommendedName>
        <fullName evidence="10">Nephrin</fullName>
    </recommendedName>
</protein>
<organism evidence="8 9">
    <name type="scientific">Meganyctiphanes norvegica</name>
    <name type="common">Northern krill</name>
    <name type="synonym">Thysanopoda norvegica</name>
    <dbReference type="NCBI Taxonomy" id="48144"/>
    <lineage>
        <taxon>Eukaryota</taxon>
        <taxon>Metazoa</taxon>
        <taxon>Ecdysozoa</taxon>
        <taxon>Arthropoda</taxon>
        <taxon>Crustacea</taxon>
        <taxon>Multicrustacea</taxon>
        <taxon>Malacostraca</taxon>
        <taxon>Eumalacostraca</taxon>
        <taxon>Eucarida</taxon>
        <taxon>Euphausiacea</taxon>
        <taxon>Euphausiidae</taxon>
        <taxon>Meganyctiphanes</taxon>
    </lineage>
</organism>
<dbReference type="InterPro" id="IPR036116">
    <property type="entry name" value="FN3_sf"/>
</dbReference>
<dbReference type="Pfam" id="PF08205">
    <property type="entry name" value="C2-set_2"/>
    <property type="match status" value="1"/>
</dbReference>
<feature type="non-terminal residue" evidence="8">
    <location>
        <position position="921"/>
    </location>
</feature>
<dbReference type="InterPro" id="IPR003599">
    <property type="entry name" value="Ig_sub"/>
</dbReference>
<feature type="region of interest" description="Disordered" evidence="4">
    <location>
        <begin position="855"/>
        <end position="879"/>
    </location>
</feature>
<sequence length="921" mass="99301">MPRQSVSIYTFFDVAAITFLCKAGHSNHEITELTRVSKLSMVLEMDLVTLPSGCEAQSAAYRQAHLTISRGKLYGPLSEVRAVVGGRILLGCDVSTPDPKDTPILVLFYSGARGTPIYSIDARSGPFSQSVHWSDLGARAHFDVKSSPSGLVIDGVNRDDDGDYRCRVDFRASPTRNVRVRLHVIVPPDRVRISTSEGDEVSGVIGPFPVNKPLELSCATMGGHPRPKVSWWHEGRLLDDESEVVSGDLTRNTLRITDLSRDNLYKVYTCQAANSNLSIPLAATVTLDLSFPPVGVAILGSNEALSVGESYSVVCEAKGSRPPSTVTWWKDQEMLTDTKDEILSEGSVSRSTLNLRPKREDNGAVLSCRAENPSLPATAIEDQRRLKIYYIPKIHIQVGASLDMTDIEEGDDIYFECDIDTNPSVYRVQWFLNGEELRHNQSAGVIQSNQSLVLQHVTRSSSGLYTCTATNIEGTGKSNAVQLNVKYVPVCAPDQNAVYGGGRHEAVNVLCRVESYPLPSSFKWAFNTSTEMVDIPLKKSTLGRSRSTLEYTPQTHHDFGSLLCWAINEVGQQREPCHFHIVPAAVPDPVENCSVLHNMSAMGGVLVTCHAGWGGGLLQTFSLVVHHGHAMGAEKLISLTDQNTPNFSLKGLAPGTEYTLSVVAENSQGASAPNIFTLHTPIDVAEKQTSAATARQGSLLFLTPILGVLLGVVASLIVCGMVLACVVKMRAKQKGGPKTKVIYETTEADIKSCDDGGFAKQELTGPDIILVKAENKSLLKQKEMVQHYITAKDTSFYINPGSLLNSEDVVNEESKCLLGGPCLQGLVGSMPHMGAPPPIIAPLATCDALDHDAGARYSPAPSSGSSSNRASSTLSDSHHGSAVTVAMNPEYCIGEHSRCVDSVSSPHVSPGVTPLKRESSV</sequence>
<dbReference type="InterPro" id="IPR036179">
    <property type="entry name" value="Ig-like_dom_sf"/>
</dbReference>
<keyword evidence="2 5" id="KW-0472">Membrane</keyword>
<keyword evidence="5" id="KW-1133">Transmembrane helix</keyword>
<feature type="compositionally biased region" description="Low complexity" evidence="4">
    <location>
        <begin position="855"/>
        <end position="875"/>
    </location>
</feature>
<evidence type="ECO:0000256" key="1">
    <source>
        <dbReference type="ARBA" id="ARBA00004167"/>
    </source>
</evidence>
<dbReference type="Gene3D" id="2.60.40.10">
    <property type="entry name" value="Immunoglobulins"/>
    <property type="match status" value="6"/>
</dbReference>
<dbReference type="CDD" id="cd00096">
    <property type="entry name" value="Ig"/>
    <property type="match status" value="1"/>
</dbReference>
<dbReference type="InterPro" id="IPR013783">
    <property type="entry name" value="Ig-like_fold"/>
</dbReference>
<dbReference type="InterPro" id="IPR007110">
    <property type="entry name" value="Ig-like_dom"/>
</dbReference>
<dbReference type="PROSITE" id="PS50853">
    <property type="entry name" value="FN3"/>
    <property type="match status" value="1"/>
</dbReference>
<evidence type="ECO:0000256" key="4">
    <source>
        <dbReference type="SAM" id="MobiDB-lite"/>
    </source>
</evidence>
<keyword evidence="5" id="KW-0812">Transmembrane</keyword>